<keyword evidence="3" id="KW-1185">Reference proteome</keyword>
<accession>A0A3N4HNI3</accession>
<feature type="region of interest" description="Disordered" evidence="1">
    <location>
        <begin position="1"/>
        <end position="60"/>
    </location>
</feature>
<dbReference type="EMBL" id="ML119788">
    <property type="protein sequence ID" value="RPA74506.1"/>
    <property type="molecule type" value="Genomic_DNA"/>
</dbReference>
<dbReference type="AlphaFoldDB" id="A0A3N4HNI3"/>
<organism evidence="2 3">
    <name type="scientific">Ascobolus immersus RN42</name>
    <dbReference type="NCBI Taxonomy" id="1160509"/>
    <lineage>
        <taxon>Eukaryota</taxon>
        <taxon>Fungi</taxon>
        <taxon>Dikarya</taxon>
        <taxon>Ascomycota</taxon>
        <taxon>Pezizomycotina</taxon>
        <taxon>Pezizomycetes</taxon>
        <taxon>Pezizales</taxon>
        <taxon>Ascobolaceae</taxon>
        <taxon>Ascobolus</taxon>
    </lineage>
</organism>
<feature type="compositionally biased region" description="Basic residues" evidence="1">
    <location>
        <begin position="566"/>
        <end position="584"/>
    </location>
</feature>
<evidence type="ECO:0000313" key="3">
    <source>
        <dbReference type="Proteomes" id="UP000275078"/>
    </source>
</evidence>
<feature type="compositionally biased region" description="Basic and acidic residues" evidence="1">
    <location>
        <begin position="552"/>
        <end position="561"/>
    </location>
</feature>
<gene>
    <name evidence="2" type="ORF">BJ508DRAFT_332997</name>
</gene>
<sequence length="584" mass="65828">MDSTQDIYGGLNPLDPDNPLFNPFQITTPSSTSSASEEEELVREPVEPDPDWEPTKEKTPFVEEEYRWGGKLLEELDYQEIENLKLLERTFPEYFDRLRLHDPAIVASKDFFDNIPSFDETSIKIILGDPISPAPSAARESPPPTMPSSAASSASAPSASDDPYQPPRKVLTPTRVYSVSDYMEKKRFRQCLDSLLDMKAATTHSFPLVAGKGNLRQQVAEDLQNWYREQGDVTIYTSNITSRTLSLRRDWKMLPTVCESKMGWKDFRFIPASVGACKIIDEHGIVLAHRFKVPSSVTDTLAEASRNLPDLGDRAKNAKSGSADPLARGAYDQRHYAIWKEYGNRLGFSKELMDDGEAGWDWIKQTVEATLFVNRYLRYEFPQQFLKGTNKELIRELRATVPNYDNPNQLFGAFHGVCVNRGISNDDSKMHNDWLDDPNHRNLAIPFASYDNPDGTPAITPQTFKGAYMIFWPLKIVVEVPIGLGLAFLGGQIAHSLSSVGGVRCSADYFIHKALYDWLEGKLAEDKHKGKNRKAAEAYGTKKSGRKQKTQAAKDRKKEKQVGAYTRKKQRQITKGIRKGKCAN</sequence>
<feature type="region of interest" description="Disordered" evidence="1">
    <location>
        <begin position="527"/>
        <end position="584"/>
    </location>
</feature>
<dbReference type="Gene3D" id="3.60.130.30">
    <property type="match status" value="1"/>
</dbReference>
<feature type="compositionally biased region" description="Low complexity" evidence="1">
    <location>
        <begin position="147"/>
        <end position="160"/>
    </location>
</feature>
<feature type="compositionally biased region" description="Low complexity" evidence="1">
    <location>
        <begin position="11"/>
        <end position="35"/>
    </location>
</feature>
<dbReference type="STRING" id="1160509.A0A3N4HNI3"/>
<dbReference type="Proteomes" id="UP000275078">
    <property type="component" value="Unassembled WGS sequence"/>
</dbReference>
<reference evidence="2 3" key="1">
    <citation type="journal article" date="2018" name="Nat. Ecol. Evol.">
        <title>Pezizomycetes genomes reveal the molecular basis of ectomycorrhizal truffle lifestyle.</title>
        <authorList>
            <person name="Murat C."/>
            <person name="Payen T."/>
            <person name="Noel B."/>
            <person name="Kuo A."/>
            <person name="Morin E."/>
            <person name="Chen J."/>
            <person name="Kohler A."/>
            <person name="Krizsan K."/>
            <person name="Balestrini R."/>
            <person name="Da Silva C."/>
            <person name="Montanini B."/>
            <person name="Hainaut M."/>
            <person name="Levati E."/>
            <person name="Barry K.W."/>
            <person name="Belfiori B."/>
            <person name="Cichocki N."/>
            <person name="Clum A."/>
            <person name="Dockter R.B."/>
            <person name="Fauchery L."/>
            <person name="Guy J."/>
            <person name="Iotti M."/>
            <person name="Le Tacon F."/>
            <person name="Lindquist E.A."/>
            <person name="Lipzen A."/>
            <person name="Malagnac F."/>
            <person name="Mello A."/>
            <person name="Molinier V."/>
            <person name="Miyauchi S."/>
            <person name="Poulain J."/>
            <person name="Riccioni C."/>
            <person name="Rubini A."/>
            <person name="Sitrit Y."/>
            <person name="Splivallo R."/>
            <person name="Traeger S."/>
            <person name="Wang M."/>
            <person name="Zifcakova L."/>
            <person name="Wipf D."/>
            <person name="Zambonelli A."/>
            <person name="Paolocci F."/>
            <person name="Nowrousian M."/>
            <person name="Ottonello S."/>
            <person name="Baldrian P."/>
            <person name="Spatafora J.W."/>
            <person name="Henrissat B."/>
            <person name="Nagy L.G."/>
            <person name="Aury J.M."/>
            <person name="Wincker P."/>
            <person name="Grigoriev I.V."/>
            <person name="Bonfante P."/>
            <person name="Martin F.M."/>
        </authorList>
    </citation>
    <scope>NUCLEOTIDE SEQUENCE [LARGE SCALE GENOMIC DNA]</scope>
    <source>
        <strain evidence="2 3">RN42</strain>
    </source>
</reference>
<evidence type="ECO:0000313" key="2">
    <source>
        <dbReference type="EMBL" id="RPA74506.1"/>
    </source>
</evidence>
<feature type="region of interest" description="Disordered" evidence="1">
    <location>
        <begin position="131"/>
        <end position="170"/>
    </location>
</feature>
<name>A0A3N4HNI3_ASCIM</name>
<dbReference type="OrthoDB" id="5414467at2759"/>
<protein>
    <submittedName>
        <fullName evidence="2">Uncharacterized protein</fullName>
    </submittedName>
</protein>
<feature type="compositionally biased region" description="Low complexity" evidence="1">
    <location>
        <begin position="131"/>
        <end position="140"/>
    </location>
</feature>
<feature type="compositionally biased region" description="Acidic residues" evidence="1">
    <location>
        <begin position="36"/>
        <end position="52"/>
    </location>
</feature>
<evidence type="ECO:0000256" key="1">
    <source>
        <dbReference type="SAM" id="MobiDB-lite"/>
    </source>
</evidence>
<proteinExistence type="predicted"/>